<dbReference type="Gene3D" id="3.40.50.410">
    <property type="entry name" value="von Willebrand factor, type A domain"/>
    <property type="match status" value="1"/>
</dbReference>
<feature type="compositionally biased region" description="Basic and acidic residues" evidence="1">
    <location>
        <begin position="217"/>
        <end position="239"/>
    </location>
</feature>
<dbReference type="Pfam" id="PF13519">
    <property type="entry name" value="VWA_2"/>
    <property type="match status" value="1"/>
</dbReference>
<dbReference type="GO" id="GO:0016887">
    <property type="term" value="F:ATP hydrolysis activity"/>
    <property type="evidence" value="ECO:0007669"/>
    <property type="project" value="InterPro"/>
</dbReference>
<dbReference type="GO" id="GO:0005524">
    <property type="term" value="F:ATP binding"/>
    <property type="evidence" value="ECO:0007669"/>
    <property type="project" value="InterPro"/>
</dbReference>
<dbReference type="InterPro" id="IPR003959">
    <property type="entry name" value="ATPase_AAA_core"/>
</dbReference>
<dbReference type="GO" id="GO:0016874">
    <property type="term" value="F:ligase activity"/>
    <property type="evidence" value="ECO:0007669"/>
    <property type="project" value="UniProtKB-KW"/>
</dbReference>
<organism evidence="3 4">
    <name type="scientific">Seminavis robusta</name>
    <dbReference type="NCBI Taxonomy" id="568900"/>
    <lineage>
        <taxon>Eukaryota</taxon>
        <taxon>Sar</taxon>
        <taxon>Stramenopiles</taxon>
        <taxon>Ochrophyta</taxon>
        <taxon>Bacillariophyta</taxon>
        <taxon>Bacillariophyceae</taxon>
        <taxon>Bacillariophycidae</taxon>
        <taxon>Naviculales</taxon>
        <taxon>Naviculaceae</taxon>
        <taxon>Seminavis</taxon>
    </lineage>
</organism>
<dbReference type="InterPro" id="IPR027417">
    <property type="entry name" value="P-loop_NTPase"/>
</dbReference>
<dbReference type="Pfam" id="PF00004">
    <property type="entry name" value="AAA"/>
    <property type="match status" value="1"/>
</dbReference>
<dbReference type="InterPro" id="IPR031248">
    <property type="entry name" value="RNF213"/>
</dbReference>
<name>A0A9N8EHL6_9STRA</name>
<feature type="domain" description="VWFA" evidence="2">
    <location>
        <begin position="1869"/>
        <end position="2053"/>
    </location>
</feature>
<keyword evidence="3" id="KW-0436">Ligase</keyword>
<gene>
    <name evidence="3" type="ORF">SEMRO_1202_G252030.1</name>
</gene>
<accession>A0A9N8EHL6</accession>
<dbReference type="GO" id="GO:0004842">
    <property type="term" value="F:ubiquitin-protein transferase activity"/>
    <property type="evidence" value="ECO:0007669"/>
    <property type="project" value="InterPro"/>
</dbReference>
<dbReference type="InterPro" id="IPR036465">
    <property type="entry name" value="vWFA_dom_sf"/>
</dbReference>
<dbReference type="PANTHER" id="PTHR22605">
    <property type="entry name" value="RZ-TYPE DOMAIN-CONTAINING PROTEIN"/>
    <property type="match status" value="1"/>
</dbReference>
<evidence type="ECO:0000313" key="4">
    <source>
        <dbReference type="Proteomes" id="UP001153069"/>
    </source>
</evidence>
<dbReference type="InterPro" id="IPR003593">
    <property type="entry name" value="AAA+_ATPase"/>
</dbReference>
<dbReference type="PANTHER" id="PTHR22605:SF1">
    <property type="entry name" value="RZ-TYPE DOMAIN-CONTAINING PROTEIN"/>
    <property type="match status" value="1"/>
</dbReference>
<dbReference type="Proteomes" id="UP001153069">
    <property type="component" value="Unassembled WGS sequence"/>
</dbReference>
<feature type="region of interest" description="Disordered" evidence="1">
    <location>
        <begin position="152"/>
        <end position="244"/>
    </location>
</feature>
<dbReference type="SUPFAM" id="SSF53300">
    <property type="entry name" value="vWA-like"/>
    <property type="match status" value="1"/>
</dbReference>
<dbReference type="SMART" id="SM00327">
    <property type="entry name" value="VWA"/>
    <property type="match status" value="1"/>
</dbReference>
<evidence type="ECO:0000313" key="3">
    <source>
        <dbReference type="EMBL" id="CAB9521511.1"/>
    </source>
</evidence>
<feature type="compositionally biased region" description="Basic and acidic residues" evidence="1">
    <location>
        <begin position="171"/>
        <end position="180"/>
    </location>
</feature>
<feature type="non-terminal residue" evidence="3">
    <location>
        <position position="4715"/>
    </location>
</feature>
<dbReference type="OrthoDB" id="2423195at2759"/>
<dbReference type="Gene3D" id="3.40.50.300">
    <property type="entry name" value="P-loop containing nucleotide triphosphate hydrolases"/>
    <property type="match status" value="1"/>
</dbReference>
<proteinExistence type="predicted"/>
<dbReference type="CDD" id="cd00198">
    <property type="entry name" value="vWFA"/>
    <property type="match status" value="1"/>
</dbReference>
<dbReference type="PROSITE" id="PS50234">
    <property type="entry name" value="VWFA"/>
    <property type="match status" value="1"/>
</dbReference>
<feature type="compositionally biased region" description="Polar residues" evidence="1">
    <location>
        <begin position="181"/>
        <end position="190"/>
    </location>
</feature>
<dbReference type="SMART" id="SM00382">
    <property type="entry name" value="AAA"/>
    <property type="match status" value="2"/>
</dbReference>
<dbReference type="InterPro" id="IPR002035">
    <property type="entry name" value="VWF_A"/>
</dbReference>
<evidence type="ECO:0000256" key="1">
    <source>
        <dbReference type="SAM" id="MobiDB-lite"/>
    </source>
</evidence>
<comment type="caution">
    <text evidence="3">The sequence shown here is derived from an EMBL/GenBank/DDBJ whole genome shotgun (WGS) entry which is preliminary data.</text>
</comment>
<dbReference type="SUPFAM" id="SSF52540">
    <property type="entry name" value="P-loop containing nucleoside triphosphate hydrolases"/>
    <property type="match status" value="1"/>
</dbReference>
<reference evidence="3" key="1">
    <citation type="submission" date="2020-06" db="EMBL/GenBank/DDBJ databases">
        <authorList>
            <consortium name="Plant Systems Biology data submission"/>
        </authorList>
    </citation>
    <scope>NUCLEOTIDE SEQUENCE</scope>
    <source>
        <strain evidence="3">D6</strain>
    </source>
</reference>
<evidence type="ECO:0000259" key="2">
    <source>
        <dbReference type="PROSITE" id="PS50234"/>
    </source>
</evidence>
<keyword evidence="4" id="KW-1185">Reference proteome</keyword>
<protein>
    <submittedName>
        <fullName evidence="3">Protein ligase RNF213 (Partial)</fullName>
    </submittedName>
</protein>
<dbReference type="EMBL" id="CAICTM010001200">
    <property type="protein sequence ID" value="CAB9521511.1"/>
    <property type="molecule type" value="Genomic_DNA"/>
</dbReference>
<sequence length="4715" mass="525866">MKNLFYYNLKIKFISPTPAVLPKNAKPRDVVDLELVTTDTPLHLGKKTKAQLFDVVRPIIYNSTFGYPYIRNPDQVHGNVCVCCSDKQEEILNFVDLVRKSGAVALIVLEQPKRDSNIPTFCLGRDVVCKLARWAVASVCIEEVEGPISKENAHTGTVETRQFHLHGAEVSLKEPRKEGGRSSSRSTLTKSGGPLEADQRATSRPSYRDMASGTPAKFDRGDLDHRYSDPPPVERDERGQTSGGTWYSGIVNAGAGMVNAGADIVKSFVSREPDLIRILNDKGWAHHSGFKSYKEGLRSVRAKGDDNETIVHVVSFLGSITPTPLKLTVCMELWMTAETPSEALFDAIVVAMSRWGLESKKATSLAKKQRSFAHRQEPHIIYSRFFEAMLDEFLHRGGKQAVHAVLGGEAAVGMFWSRALFYWYDSGAMDTANINWPVWWKLQGVVEGSYFASEQEEFVSLVGLRRFQTTLLFLERSVSDVHDVFSVLERDSERTAVVLEPLVGSLIIAYMESEVREYWSGVDSTLEWRKAFAVVSACRFRNEHDVKAVVSKLAGLGCSNLAGLGSYHQRGSFSFYPLIAAGSKGTSLAKVTTDALCDCLDKDLACYKESLVDDVIELLREEAWRDLLQGRALWIVLHFVRTTVQARSASFGKKLGLLATVHRELASGRHGAFKDDQSCEKWVNEHLVKALNGHPCAEKLSQSSRVALQSRNAFASESWASSDFPRHVADCIVASLEGHELVRNIRTIKGAIESLATSVEKTQFQSSLERSLCEAIVNECSSIETATSVLSQLVFTRDSTFISEGLGDRVFAESFEAWKPASLAAFRLDSPSVVDFCSACLDLGDGEPMMRPFREVLFRLFFDWLDLYETEGIPLEDLKNGARYSKTRLWEVVQRKLFSQLPSTSSIELKIHEFEGLLASTKSSLSEPSTWNCSLPDLLNAYNCSISPESESGRIILSYCAGFGDEATESFGNATTETAHTLSQLREDARCAESIRSAFWPSLSTCSFFLQNKSAIFERAFGAHWEGNGDLDRLKESVKAALSEVKALFGPDCSFVEYNGICSAIEASQSSTIEEEVSVLAQFKELELSDQCISRFLACGTMNSISVHLSAFLNFCDQVKFEVVHDTAFSEVKSIEAALQSNSLTVRMAQDLCMRLHAALKPETAGDDVSVNTLTSDLHQFENVFCCLGSFSRHIEVWVFLRDMDWFGKAGLQRFYKEHENVTNVLLGNVSNEHYLNVLSALEPTVRVLSALGGLQAEGSLLQLLKRISGSSDINRWIGGAAKDNIEQVQESLSLIRRWFCEGADDIAGLNSVFEAIQANGAYSLSSTSGISLQLGYTSDGMREMTNVDGSELEEFIGQIERIKRNESAEVEAVECLLEQHRMLQAAVSNLMDSDLVGYPIGDLLAFSCRVGEEFLAQACDFLQRSQECKEEKDSWLQSSRNNYPISLLFWTEELKEINTMLEVGPSDETVIERLFAMLSRIDPKSTHLSNDSVRELVEQHSSAMENSLEEEGWLVKASSFLERASRFAGASFQDKSNIEGTLQLHKVSCGIEQERKCILAVLEHVYKDRLPYEFEILDALDGCSEDELGLFLKRSSMFPCNVFCIVNVDKLSGRRIEKLLDFLSDQDIKFPKLQLHCIQSSPTILDASSTVQGKDWDESIFNFGPNRWKNLIVDDKRITKVHMVVSEACGAGKTMFIRNELDRLSPDCEVGAITIHERSSVDSLADDVMATFTETVKQKGLHISFMCMPSLEDSAKRKRWFDDINSFFYSLLVKGALRSRASSRSFQLGTCSWILYVELPFNAKSGGSAIESAKYWLHRHVPILAMSCEVIVPESKLIIDEETRRVCTYLRAYEDGSIDRKFQSQKKRVAFVLDNSGSMGDTVGSGQTALSAAVDCALQIFDSHLNQNDLIGATLFSDHVRTIVPMQDVGDSNHKSFLRNSLHSCRSQIEGGTYMYRALQQTLIDCERTPGVETWIICLTDGCSSDTDSAFRPLLERSSDNLNVILIGVNLPSSYQSQMTLLCNKYRGPAEEPSKGIYISSRASVESLAEAFETAANCIPVSQTFELDGQVSNSECWRLIKKYAPQSIPEGSMQQFSFWVRFIYRRVSILDKNDEFNFNNKFERLGSSLMEIMLMESERILGQDLAFDWINTNYTQLIYDFEDPESPKFRLLCTSPGNLDPAVRQRYDELTLPGFFVPTESELSSQRVLCDYLSQALDIPVGGRDCLACVEKERFVLTLDFALKMLCLEERVACGIPVIMEGETGVSKTALTKMYSKLKNLSNSLRAKDLTNVDLKAIEEEAEQRGQSLGMGDSPLARLERSLECAAERSREDTTELSELLYTLLTEKVEQRPAIFQSKPDKFDSGQTRKVLEMLKWFGSSVVEPTFFGINVDSTMRAADVSSLLDPIRQVARKLKGEKSTVIVFFDEINTSSVLGLLKEVVVDRSLNGEPLEANIVAVAACNPVRSSLQRRTWASGHYQVVALPPSMEFLKWCFGSLNATQEEQFIACRLGMMGRNMVPPALCLAFTSLIAASQRTVRRLAESDLLKGVERDQSRILEAKQRASSVVSLRDIQRVFTLWDFISSKFESLGLTSSSHVIRQRRGMLLAVAIVYFVRLDCAGRCELLSVIRGLPGEELEESLEDVLDVAIEAVLSNTVVPEGIAPTRSLAENIFMTLVCTLSRVPLLIVGLPGTAKTLSVNMLADTACGEDSANPFFREFARVCLFHYQCSRESTDKEIAAVFQRASQRQQKVDRAKQCCVVFMDEASLPKEERESHKVLHYTLEGDSRVDVGFVAIANHILDAAKSNRCVVLLRPKPNDKEMATIVSGLLFDRACDGTILTREVELGNSIMMADSFALELTCQWTSLSESVFSSSQPSPHSSNGLPVNARAHMMEEAEVETFFGLRDFIYFLKALKSTTTSRTLTRIQIPVESFVQSLERNFSGLGQAKTRKIVSFFLQPFSDSLGLGQDVVDFLRSPMEILGDSLLHNRACLDQKERARFTMIIDSSEDDSIMRLLGMTGLVDSTKGSLFKASHMPEDSSSEKLRLISGVKFAAAQGGLALLSQTESVNESFYDLTNQNFRVVAGRDGVSLFTNIAVGGESRRSKVNPDFECIVHVRSSKVCELPSPFLNRFEKCRLDIKDFLLDGLSKLGPGMAGVMQRARKQTLLLLSPLIEEEGLFGWANNDRTLDSIFVDMLPSWSLSHGATAPQFVVGRAESFSSTLAQFVSTMTSLSVEAGDMRTICEQALEVLPAEAEGLLKQFVDVTVETGGLIEQALNKLMSVPLDDNLGKLCQGLVQIVITQYAVATLMRLAKPEIVFALQDRLHPDIVQMNLKQPSSLKCLVERELNSLANCPKSKMVVAYTRTDVFNLCMPTLSPNEDPSKLEKAKAEEISTLVSDRVEELVIERLDLLRSEARLRSSLVAWIQQPRKSAYILFVDMKDSRSTERCNYVRMCVEANLSSAKGKLFLLVLHYPPLVSNSWYPALPLGGWSHYFIDGIGQMGPEIGTNGWLTIVCSGQEGANDLHKQLLGFLKQLLPSALLQVGCQQILHPTQIHNVDAEGDMFASQVNALLEVTNHRVGQLTVGDILCSKFAREWLLDGLPKVACAASQGLMQGTTQLSMGASIQSSVSRAFLAYIHWSLCKMNQDQNLSVLTGPNRCSKDVEELFGFVLERLPTVGTGEIFMHQEVSSREPASGKNLLVKARFPFFSMISSCIDECLEMSEMELTENSNSTGTTRVPSDHCTKDLFDTAMNLLGNGTRELADRQIDSHRLDLLANVVKLVQEACPTEDSDVFQLYMEHFVKHTTGCEATEVALEWLREELMKVGAKRNLVGLHCVLRTNETRVFFLRFTSWSAALATKQGNLDRTQLIQSIRAQDRSVSMQLVTIMLKHFEETLPSILEPDSTWSIQLSSFLSQVVMGLVDQSILSSGDTGAHIRILVGFLVFTRVPVPEDMLRSSLAQWYDDKNKVFREEAKNISLSDFLAFMGGHQKTRESLLWGIFCPDLMKAMPDYLDQDLCALAGIINDGDMPSKESHFSSSLLQRACSNSGGIDWFGLSKQALTSISSLLQCKKLREFTETGVRVTVPHFIPSWLLASSSESLHHGSARLISDDEMYYPEFFSSYEHCFDGNFSVVVFDMILRIQLKAAGKMPSSDLLQLLMKGIELETTVHPTKPEDQLAGSAISALALDSQMLCFVAKVAQELVEYGEAAALTSTHGQIGVTMLDQVMHLPHTRYKSFFLALIKHHSGANSLASLVAPGGQLNMFPWCQELATRDEVADFELPTLQFFIQQEPDVQPPAPAAIVMKSGDASVSQTRYIQILLDGSSLLEELSLLPDLIEFYLWVHDNFKHQVTRNDARSSIIGDIMRRDNLLKRFEKMQALRLVCLWERLSRKVDKVLQTSKISWNCNEFAFNTLSDATVMELVSDGNLDEPGNDFLFRVIRSIIVKYNALVTRVHELQDKEGKRACEREIILPNTILTGCVGSLAVNLLPLLPMPELELVASASWHNGTKTFNLESFESLLALSTIDTDRPRCILDPVIHLRERFFFHGERHHEKHSNEVELVLDDSGIFYAREQDFRLVRRAKETMDHLGMAARDKGVEGLLKMKFQSLDSHRAVSSMLTALCALFEILASKGSCQFFCLAEALARVRLTMDMAKLTEKLGFPELDSAQWKFLRALNREQIAELVHYLCYQLATEGYLFANCTLSATETIS</sequence>